<organism evidence="2 3">
    <name type="scientific">Oxynema aestuarii AP17</name>
    <dbReference type="NCBI Taxonomy" id="2064643"/>
    <lineage>
        <taxon>Bacteria</taxon>
        <taxon>Bacillati</taxon>
        <taxon>Cyanobacteriota</taxon>
        <taxon>Cyanophyceae</taxon>
        <taxon>Oscillatoriophycideae</taxon>
        <taxon>Oscillatoriales</taxon>
        <taxon>Oscillatoriaceae</taxon>
        <taxon>Oxynema</taxon>
        <taxon>Oxynema aestuarii</taxon>
    </lineage>
</organism>
<sequence>MMTFREAIAADRAAIIEIHNQNVRDRYGGNDRGFLLTTISEAELLTKIDGGTRYFTAIDEGDRAVGFLALSQPQIPVEFLEEVLEDSAYQTPILSDRHFYIQTVATRIDRMGRGIGQFIYQSLYREFPHAFFTAFIVTKPMSNDRSIAFHQKQGFRQIGCLRRDRFLDWENYESLLMFKAVEG</sequence>
<protein>
    <submittedName>
        <fullName evidence="2">GNAT family N-acetyltransferase</fullName>
    </submittedName>
</protein>
<name>A0A6H1TUI0_9CYAN</name>
<keyword evidence="3" id="KW-1185">Reference proteome</keyword>
<dbReference type="InterPro" id="IPR000182">
    <property type="entry name" value="GNAT_dom"/>
</dbReference>
<dbReference type="RefSeq" id="WP_168568419.1">
    <property type="nucleotide sequence ID" value="NZ_CP051167.1"/>
</dbReference>
<accession>A0A6H1TUI0</accession>
<dbReference type="Gene3D" id="3.40.630.30">
    <property type="match status" value="1"/>
</dbReference>
<evidence type="ECO:0000313" key="2">
    <source>
        <dbReference type="EMBL" id="QIZ70264.1"/>
    </source>
</evidence>
<dbReference type="InterPro" id="IPR016181">
    <property type="entry name" value="Acyl_CoA_acyltransferase"/>
</dbReference>
<evidence type="ECO:0000259" key="1">
    <source>
        <dbReference type="PROSITE" id="PS51186"/>
    </source>
</evidence>
<dbReference type="Pfam" id="PF00583">
    <property type="entry name" value="Acetyltransf_1"/>
    <property type="match status" value="1"/>
</dbReference>
<evidence type="ECO:0000313" key="3">
    <source>
        <dbReference type="Proteomes" id="UP000500857"/>
    </source>
</evidence>
<proteinExistence type="predicted"/>
<keyword evidence="2" id="KW-0808">Transferase</keyword>
<dbReference type="KEGG" id="oxy:HCG48_06485"/>
<dbReference type="Proteomes" id="UP000500857">
    <property type="component" value="Chromosome"/>
</dbReference>
<dbReference type="AlphaFoldDB" id="A0A6H1TUI0"/>
<feature type="domain" description="N-acetyltransferase" evidence="1">
    <location>
        <begin position="2"/>
        <end position="182"/>
    </location>
</feature>
<dbReference type="EMBL" id="CP051167">
    <property type="protein sequence ID" value="QIZ70264.1"/>
    <property type="molecule type" value="Genomic_DNA"/>
</dbReference>
<dbReference type="GO" id="GO:0016747">
    <property type="term" value="F:acyltransferase activity, transferring groups other than amino-acyl groups"/>
    <property type="evidence" value="ECO:0007669"/>
    <property type="project" value="InterPro"/>
</dbReference>
<dbReference type="SUPFAM" id="SSF55729">
    <property type="entry name" value="Acyl-CoA N-acyltransferases (Nat)"/>
    <property type="match status" value="1"/>
</dbReference>
<reference evidence="2 3" key="1">
    <citation type="submission" date="2020-04" db="EMBL/GenBank/DDBJ databases">
        <authorList>
            <person name="Basu S."/>
            <person name="Maruthanayagam V."/>
            <person name="Chakraborty S."/>
            <person name="Pramanik A."/>
            <person name="Mukherjee J."/>
            <person name="Brink B."/>
        </authorList>
    </citation>
    <scope>NUCLEOTIDE SEQUENCE [LARGE SCALE GENOMIC DNA]</scope>
    <source>
        <strain evidence="2 3">AP17</strain>
    </source>
</reference>
<gene>
    <name evidence="2" type="ORF">HCG48_06485</name>
</gene>
<dbReference type="PROSITE" id="PS51186">
    <property type="entry name" value="GNAT"/>
    <property type="match status" value="1"/>
</dbReference>